<dbReference type="Pfam" id="PF13414">
    <property type="entry name" value="TPR_11"/>
    <property type="match status" value="1"/>
</dbReference>
<feature type="region of interest" description="Disordered" evidence="2">
    <location>
        <begin position="562"/>
        <end position="590"/>
    </location>
</feature>
<evidence type="ECO:0000256" key="1">
    <source>
        <dbReference type="PROSITE-ProRule" id="PRU00339"/>
    </source>
</evidence>
<dbReference type="PROSITE" id="PS51257">
    <property type="entry name" value="PROKAR_LIPOPROTEIN"/>
    <property type="match status" value="1"/>
</dbReference>
<dbReference type="InterPro" id="IPR018704">
    <property type="entry name" value="SecYEG/CpoB_TPR"/>
</dbReference>
<dbReference type="SUPFAM" id="SSF48452">
    <property type="entry name" value="TPR-like"/>
    <property type="match status" value="2"/>
</dbReference>
<accession>A0A2W5FPD5</accession>
<evidence type="ECO:0000259" key="3">
    <source>
        <dbReference type="Pfam" id="PF09976"/>
    </source>
</evidence>
<dbReference type="InterPro" id="IPR011990">
    <property type="entry name" value="TPR-like_helical_dom_sf"/>
</dbReference>
<dbReference type="PANTHER" id="PTHR12558">
    <property type="entry name" value="CELL DIVISION CYCLE 16,23,27"/>
    <property type="match status" value="1"/>
</dbReference>
<organism evidence="4 5">
    <name type="scientific">Micavibrio aeruginosavorus</name>
    <dbReference type="NCBI Taxonomy" id="349221"/>
    <lineage>
        <taxon>Bacteria</taxon>
        <taxon>Pseudomonadati</taxon>
        <taxon>Bdellovibrionota</taxon>
        <taxon>Bdellovibrionia</taxon>
        <taxon>Bdellovibrionales</taxon>
        <taxon>Pseudobdellovibrionaceae</taxon>
        <taxon>Micavibrio</taxon>
    </lineage>
</organism>
<reference evidence="4 5" key="1">
    <citation type="submission" date="2017-08" db="EMBL/GenBank/DDBJ databases">
        <title>Infants hospitalized years apart are colonized by the same room-sourced microbial strains.</title>
        <authorList>
            <person name="Brooks B."/>
            <person name="Olm M.R."/>
            <person name="Firek B.A."/>
            <person name="Baker R."/>
            <person name="Thomas B.C."/>
            <person name="Morowitz M.J."/>
            <person name="Banfield J.F."/>
        </authorList>
    </citation>
    <scope>NUCLEOTIDE SEQUENCE [LARGE SCALE GENOMIC DNA]</scope>
    <source>
        <strain evidence="4">S2_006_000_R2_64</strain>
    </source>
</reference>
<feature type="repeat" description="TPR" evidence="1">
    <location>
        <begin position="380"/>
        <end position="413"/>
    </location>
</feature>
<gene>
    <name evidence="4" type="ORF">DI586_06125</name>
</gene>
<proteinExistence type="predicted"/>
<name>A0A2W5FPD5_9BACT</name>
<evidence type="ECO:0000256" key="2">
    <source>
        <dbReference type="SAM" id="MobiDB-lite"/>
    </source>
</evidence>
<sequence length="590" mass="66539">MKRILLLLTTTTLALTACEDKDGRYADIHWYDALKTWITGKVPEKYLEQQLTSEELAMLEQQFTVRSPTGSYLAGRFAQSRFDWETASKYFTEVLADNPGSIDLERRAMALAMGAGRYPEAMDLARSTLKSGETGSLPRLFLAIETLKSGNYAQVLTDTQKIPDDGISEFVKPLLKAWASAGTGKLDITQLNKNVVHFYHAILIADFLNDKTALKNLAMRDYTNIGLSTKSLHQISDIFTRHDLTAQAKDVLRGVPESEKAQLAEPVDKIDTPIEGVARALFDMATVLYQDYPDSARLFAQMSLYLNSGENDSRILIAHMSAQFKRFDEAISLFNEIDTSKDPQMAIRIQRQIAELLEEAGKPDQAIKILENVVDKTKDVEAQIQIGDLYREQEKFELALKEYNKAFSLLGDTITAKHWNLLYARGIANERLKNWKAAEKDLKSALALEPDHPYILNYLGYSWTDQGINLDEATRMIEKAVRLRPDDGYIVDSLGWAYYKQGKYKQASEALERAIELSPYDPTINDHLGDAYWQVGRRNEARFQWKRALSFKPDAELNKSLNEKIENGLASGTPSPSQTEANGSKFLTGE</sequence>
<feature type="repeat" description="TPR" evidence="1">
    <location>
        <begin position="522"/>
        <end position="555"/>
    </location>
</feature>
<feature type="repeat" description="TPR" evidence="1">
    <location>
        <begin position="488"/>
        <end position="521"/>
    </location>
</feature>
<dbReference type="Proteomes" id="UP000249739">
    <property type="component" value="Unassembled WGS sequence"/>
</dbReference>
<dbReference type="Pfam" id="PF13432">
    <property type="entry name" value="TPR_16"/>
    <property type="match status" value="1"/>
</dbReference>
<dbReference type="PROSITE" id="PS50005">
    <property type="entry name" value="TPR"/>
    <property type="match status" value="3"/>
</dbReference>
<dbReference type="PROSITE" id="PS50293">
    <property type="entry name" value="TPR_REGION"/>
    <property type="match status" value="1"/>
</dbReference>
<dbReference type="SMART" id="SM00028">
    <property type="entry name" value="TPR"/>
    <property type="match status" value="5"/>
</dbReference>
<dbReference type="PANTHER" id="PTHR12558:SF13">
    <property type="entry name" value="CELL DIVISION CYCLE PROTEIN 27 HOMOLOG"/>
    <property type="match status" value="1"/>
</dbReference>
<dbReference type="EMBL" id="QFOT01000056">
    <property type="protein sequence ID" value="PZP55667.1"/>
    <property type="molecule type" value="Genomic_DNA"/>
</dbReference>
<comment type="caution">
    <text evidence="4">The sequence shown here is derived from an EMBL/GenBank/DDBJ whole genome shotgun (WGS) entry which is preliminary data.</text>
</comment>
<protein>
    <recommendedName>
        <fullName evidence="3">Ancillary SecYEG translocon subunit/Cell division coordinator CpoB TPR domain-containing protein</fullName>
    </recommendedName>
</protein>
<feature type="domain" description="Ancillary SecYEG translocon subunit/Cell division coordinator CpoB TPR" evidence="3">
    <location>
        <begin position="315"/>
        <end position="411"/>
    </location>
</feature>
<keyword evidence="1" id="KW-0802">TPR repeat</keyword>
<dbReference type="InterPro" id="IPR019734">
    <property type="entry name" value="TPR_rpt"/>
</dbReference>
<evidence type="ECO:0000313" key="4">
    <source>
        <dbReference type="EMBL" id="PZP55667.1"/>
    </source>
</evidence>
<evidence type="ECO:0000313" key="5">
    <source>
        <dbReference type="Proteomes" id="UP000249739"/>
    </source>
</evidence>
<feature type="compositionally biased region" description="Polar residues" evidence="2">
    <location>
        <begin position="570"/>
        <end position="582"/>
    </location>
</feature>
<dbReference type="AlphaFoldDB" id="A0A2W5FPD5"/>
<dbReference type="Gene3D" id="1.25.40.10">
    <property type="entry name" value="Tetratricopeptide repeat domain"/>
    <property type="match status" value="2"/>
</dbReference>
<dbReference type="Pfam" id="PF09976">
    <property type="entry name" value="TPR_21"/>
    <property type="match status" value="1"/>
</dbReference>